<sequence>MDTATYSHDDLPARAEAYVTVAAALDWLRTHADEQPELAKLARHVGLSESHLQRLFARWAGLSPKRFLQHLTGEKARAALLAGEDVMGASLSVGLSGPGRLHDLMLSFQAATPGEIKLGGAGWVLTWGLAATPFGLALLAQGPRGVVKLAFVDDGHAQAWAELKRDWPAARLQRDDQMMQLLAERVFGGFQRLEPVHLFVKGTQFQLKVWQALLQVPEGRLTTYGELARRIDQPGAARAVGSAVGANPIALLIPCHRVIRGDGGLGGYHWGETRKRALIGLELQHRQDLASVEVVRG</sequence>
<dbReference type="RefSeq" id="WP_284196453.1">
    <property type="nucleotide sequence ID" value="NZ_BSOG01000002.1"/>
</dbReference>
<reference evidence="11" key="1">
    <citation type="journal article" date="2019" name="Int. J. Syst. Evol. Microbiol.">
        <title>The Global Catalogue of Microorganisms (GCM) 10K type strain sequencing project: providing services to taxonomists for standard genome sequencing and annotation.</title>
        <authorList>
            <consortium name="The Broad Institute Genomics Platform"/>
            <consortium name="The Broad Institute Genome Sequencing Center for Infectious Disease"/>
            <person name="Wu L."/>
            <person name="Ma J."/>
        </authorList>
    </citation>
    <scope>NUCLEOTIDE SEQUENCE [LARGE SCALE GENOMIC DNA]</scope>
    <source>
        <strain evidence="11">NBRC 110044</strain>
    </source>
</reference>
<evidence type="ECO:0000313" key="10">
    <source>
        <dbReference type="EMBL" id="GLR13348.1"/>
    </source>
</evidence>
<evidence type="ECO:0000259" key="9">
    <source>
        <dbReference type="PROSITE" id="PS01124"/>
    </source>
</evidence>
<dbReference type="SUPFAM" id="SSF53155">
    <property type="entry name" value="Methylated DNA-protein cysteine methyltransferase domain"/>
    <property type="match status" value="1"/>
</dbReference>
<dbReference type="InterPro" id="IPR036217">
    <property type="entry name" value="MethylDNA_cys_MeTrfase_DNAb"/>
</dbReference>
<dbReference type="Pfam" id="PF12833">
    <property type="entry name" value="HTH_18"/>
    <property type="match status" value="1"/>
</dbReference>
<dbReference type="Pfam" id="PF01035">
    <property type="entry name" value="DNA_binding_1"/>
    <property type="match status" value="1"/>
</dbReference>
<evidence type="ECO:0000256" key="1">
    <source>
        <dbReference type="ARBA" id="ARBA00001286"/>
    </source>
</evidence>
<dbReference type="SUPFAM" id="SSF46689">
    <property type="entry name" value="Homeodomain-like"/>
    <property type="match status" value="1"/>
</dbReference>
<dbReference type="CDD" id="cd06445">
    <property type="entry name" value="ATase"/>
    <property type="match status" value="1"/>
</dbReference>
<keyword evidence="4" id="KW-0227">DNA damage</keyword>
<accession>A0ABQ5YFT8</accession>
<dbReference type="InterPro" id="IPR036388">
    <property type="entry name" value="WH-like_DNA-bd_sf"/>
</dbReference>
<gene>
    <name evidence="10" type="ORF">GCM10007907_21380</name>
</gene>
<comment type="caution">
    <text evidence="10">The sequence shown here is derived from an EMBL/GenBank/DDBJ whole genome shotgun (WGS) entry which is preliminary data.</text>
</comment>
<evidence type="ECO:0000256" key="8">
    <source>
        <dbReference type="ARBA" id="ARBA00049348"/>
    </source>
</evidence>
<dbReference type="InterPro" id="IPR001497">
    <property type="entry name" value="MethylDNA_cys_MeTrfase_AS"/>
</dbReference>
<dbReference type="PANTHER" id="PTHR10815">
    <property type="entry name" value="METHYLATED-DNA--PROTEIN-CYSTEINE METHYLTRANSFERASE"/>
    <property type="match status" value="1"/>
</dbReference>
<dbReference type="GO" id="GO:0032259">
    <property type="term" value="P:methylation"/>
    <property type="evidence" value="ECO:0007669"/>
    <property type="project" value="UniProtKB-KW"/>
</dbReference>
<dbReference type="InterPro" id="IPR009057">
    <property type="entry name" value="Homeodomain-like_sf"/>
</dbReference>
<keyword evidence="5" id="KW-0805">Transcription regulation</keyword>
<dbReference type="EMBL" id="BSOG01000002">
    <property type="protein sequence ID" value="GLR13348.1"/>
    <property type="molecule type" value="Genomic_DNA"/>
</dbReference>
<keyword evidence="2 10" id="KW-0489">Methyltransferase</keyword>
<feature type="domain" description="HTH araC/xylS-type" evidence="9">
    <location>
        <begin position="22"/>
        <end position="119"/>
    </location>
</feature>
<evidence type="ECO:0000256" key="7">
    <source>
        <dbReference type="ARBA" id="ARBA00023204"/>
    </source>
</evidence>
<keyword evidence="11" id="KW-1185">Reference proteome</keyword>
<dbReference type="Proteomes" id="UP001156706">
    <property type="component" value="Unassembled WGS sequence"/>
</dbReference>
<comment type="catalytic activity">
    <reaction evidence="1">
        <text>a 4-O-methyl-thymidine in DNA + L-cysteinyl-[protein] = a thymidine in DNA + S-methyl-L-cysteinyl-[protein]</text>
        <dbReference type="Rhea" id="RHEA:53428"/>
        <dbReference type="Rhea" id="RHEA-COMP:10131"/>
        <dbReference type="Rhea" id="RHEA-COMP:10132"/>
        <dbReference type="Rhea" id="RHEA-COMP:13555"/>
        <dbReference type="Rhea" id="RHEA-COMP:13556"/>
        <dbReference type="ChEBI" id="CHEBI:29950"/>
        <dbReference type="ChEBI" id="CHEBI:82612"/>
        <dbReference type="ChEBI" id="CHEBI:137386"/>
        <dbReference type="ChEBI" id="CHEBI:137387"/>
        <dbReference type="EC" id="2.1.1.63"/>
    </reaction>
</comment>
<evidence type="ECO:0000256" key="2">
    <source>
        <dbReference type="ARBA" id="ARBA00022603"/>
    </source>
</evidence>
<dbReference type="GO" id="GO:0008168">
    <property type="term" value="F:methyltransferase activity"/>
    <property type="evidence" value="ECO:0007669"/>
    <property type="project" value="UniProtKB-KW"/>
</dbReference>
<dbReference type="SUPFAM" id="SSF46767">
    <property type="entry name" value="Methylated DNA-protein cysteine methyltransferase, C-terminal domain"/>
    <property type="match status" value="1"/>
</dbReference>
<keyword evidence="3" id="KW-0808">Transferase</keyword>
<dbReference type="PANTHER" id="PTHR10815:SF13">
    <property type="entry name" value="METHYLATED-DNA--PROTEIN-CYSTEINE METHYLTRANSFERASE"/>
    <property type="match status" value="1"/>
</dbReference>
<protein>
    <submittedName>
        <fullName evidence="10">6-O-methylguanine DNA methyltransferase</fullName>
    </submittedName>
</protein>
<keyword evidence="7" id="KW-0234">DNA repair</keyword>
<dbReference type="InterPro" id="IPR036631">
    <property type="entry name" value="MGMT_N_sf"/>
</dbReference>
<dbReference type="Gene3D" id="1.10.10.10">
    <property type="entry name" value="Winged helix-like DNA-binding domain superfamily/Winged helix DNA-binding domain"/>
    <property type="match status" value="1"/>
</dbReference>
<evidence type="ECO:0000256" key="4">
    <source>
        <dbReference type="ARBA" id="ARBA00022763"/>
    </source>
</evidence>
<dbReference type="SMART" id="SM00342">
    <property type="entry name" value="HTH_ARAC"/>
    <property type="match status" value="1"/>
</dbReference>
<evidence type="ECO:0000256" key="6">
    <source>
        <dbReference type="ARBA" id="ARBA00023163"/>
    </source>
</evidence>
<evidence type="ECO:0000256" key="5">
    <source>
        <dbReference type="ARBA" id="ARBA00023015"/>
    </source>
</evidence>
<organism evidence="10 11">
    <name type="scientific">Chitinimonas prasina</name>
    <dbReference type="NCBI Taxonomy" id="1434937"/>
    <lineage>
        <taxon>Bacteria</taxon>
        <taxon>Pseudomonadati</taxon>
        <taxon>Pseudomonadota</taxon>
        <taxon>Betaproteobacteria</taxon>
        <taxon>Neisseriales</taxon>
        <taxon>Chitinibacteraceae</taxon>
        <taxon>Chitinimonas</taxon>
    </lineage>
</organism>
<evidence type="ECO:0000256" key="3">
    <source>
        <dbReference type="ARBA" id="ARBA00022679"/>
    </source>
</evidence>
<dbReference type="PROSITE" id="PS00374">
    <property type="entry name" value="MGMT"/>
    <property type="match status" value="1"/>
</dbReference>
<dbReference type="NCBIfam" id="TIGR00589">
    <property type="entry name" value="ogt"/>
    <property type="match status" value="1"/>
</dbReference>
<name>A0ABQ5YFT8_9NEIS</name>
<dbReference type="InterPro" id="IPR014048">
    <property type="entry name" value="MethylDNA_cys_MeTrfase_DNA-bd"/>
</dbReference>
<comment type="catalytic activity">
    <reaction evidence="8">
        <text>a 6-O-methyl-2'-deoxyguanosine in DNA + L-cysteinyl-[protein] = S-methyl-L-cysteinyl-[protein] + a 2'-deoxyguanosine in DNA</text>
        <dbReference type="Rhea" id="RHEA:24000"/>
        <dbReference type="Rhea" id="RHEA-COMP:10131"/>
        <dbReference type="Rhea" id="RHEA-COMP:10132"/>
        <dbReference type="Rhea" id="RHEA-COMP:11367"/>
        <dbReference type="Rhea" id="RHEA-COMP:11368"/>
        <dbReference type="ChEBI" id="CHEBI:29950"/>
        <dbReference type="ChEBI" id="CHEBI:82612"/>
        <dbReference type="ChEBI" id="CHEBI:85445"/>
        <dbReference type="ChEBI" id="CHEBI:85448"/>
        <dbReference type="EC" id="2.1.1.63"/>
    </reaction>
</comment>
<dbReference type="PROSITE" id="PS01124">
    <property type="entry name" value="HTH_ARAC_FAMILY_2"/>
    <property type="match status" value="1"/>
</dbReference>
<keyword evidence="6" id="KW-0804">Transcription</keyword>
<dbReference type="InterPro" id="IPR018060">
    <property type="entry name" value="HTH_AraC"/>
</dbReference>
<evidence type="ECO:0000313" key="11">
    <source>
        <dbReference type="Proteomes" id="UP001156706"/>
    </source>
</evidence>
<proteinExistence type="predicted"/>
<dbReference type="Gene3D" id="3.30.160.70">
    <property type="entry name" value="Methylated DNA-protein cysteine methyltransferase domain"/>
    <property type="match status" value="1"/>
</dbReference>
<dbReference type="Gene3D" id="1.10.10.60">
    <property type="entry name" value="Homeodomain-like"/>
    <property type="match status" value="1"/>
</dbReference>